<dbReference type="InterPro" id="IPR013477">
    <property type="entry name" value="NifV/FrbC"/>
</dbReference>
<evidence type="ECO:0000313" key="4">
    <source>
        <dbReference type="EMBL" id="USC48610.1"/>
    </source>
</evidence>
<dbReference type="PANTHER" id="PTHR42880">
    <property type="entry name" value="HOMOCITRATE SYNTHASE"/>
    <property type="match status" value="1"/>
</dbReference>
<dbReference type="InterPro" id="IPR013785">
    <property type="entry name" value="Aldolase_TIM"/>
</dbReference>
<keyword evidence="1 2" id="KW-0808">Transferase</keyword>
<dbReference type="EMBL" id="CP098609">
    <property type="protein sequence ID" value="USC48610.1"/>
    <property type="molecule type" value="Genomic_DNA"/>
</dbReference>
<reference evidence="4" key="1">
    <citation type="submission" date="2021-08" db="EMBL/GenBank/DDBJ databases">
        <title>DNA methylation of m4C regulates biosynthesis of daptomycin in Streptomyces roseosporus L30.</title>
        <authorList>
            <person name="Fang J.-L."/>
        </authorList>
    </citation>
    <scope>NUCLEOTIDE SEQUENCE</scope>
    <source>
        <strain evidence="4">L30</strain>
    </source>
</reference>
<name>A0ABY4UWB8_STRFL</name>
<dbReference type="SUPFAM" id="SSF51569">
    <property type="entry name" value="Aldolase"/>
    <property type="match status" value="1"/>
</dbReference>
<dbReference type="PROSITE" id="PS50991">
    <property type="entry name" value="PYR_CT"/>
    <property type="match status" value="1"/>
</dbReference>
<evidence type="ECO:0000256" key="2">
    <source>
        <dbReference type="RuleBase" id="RU003523"/>
    </source>
</evidence>
<feature type="domain" description="Pyruvate carboxyltransferase" evidence="3">
    <location>
        <begin position="7"/>
        <end position="258"/>
    </location>
</feature>
<dbReference type="Gene3D" id="1.10.238.260">
    <property type="match status" value="1"/>
</dbReference>
<gene>
    <name evidence="4" type="ORF">K7395_18675</name>
</gene>
<sequence length="379" mass="41110">MTMRDDIILEDTTLRDGEQTPGVAFSKETKTKILNSLIEAGVTSVEIGIPAMGGEELDFIKSCVDRQDEARLVVWHRGVREDVESSLDLGFKAVHIGLPTSKGHLKASVRKDRSWLLSTATELIKMAKDRGAFVSISAEDIARTEISFLQEYAGVVHEAGADRLRLSDTVGLLGPEAYGERVAAVGEAAPIDTQCHAHNDFGLATANTLAGLHAGARYFHVTVNAIGERAGMADLAQVVVALKKLYDRDLGIDLTKLKDMSRIVAAAANHEVLPWQPVTGDNVFAHESGIHANGMFRDTSSFEPFPPEHVGGERRYVLGKHSGRALVAWALEQQGIEPREDLLGQVLDEVRAESIRARGAVSQEETVALYEKALARTSG</sequence>
<dbReference type="PROSITE" id="PS00815">
    <property type="entry name" value="AIPM_HOMOCIT_SYNTH_1"/>
    <property type="match status" value="1"/>
</dbReference>
<keyword evidence="5" id="KW-1185">Reference proteome</keyword>
<dbReference type="Proteomes" id="UP001056079">
    <property type="component" value="Chromosome"/>
</dbReference>
<dbReference type="InterPro" id="IPR000891">
    <property type="entry name" value="PYR_CT"/>
</dbReference>
<protein>
    <recommendedName>
        <fullName evidence="3">Pyruvate carboxyltransferase domain-containing protein</fullName>
    </recommendedName>
</protein>
<dbReference type="Pfam" id="PF00682">
    <property type="entry name" value="HMGL-like"/>
    <property type="match status" value="1"/>
</dbReference>
<dbReference type="InterPro" id="IPR054691">
    <property type="entry name" value="LeuA/HCS_post-cat"/>
</dbReference>
<evidence type="ECO:0000313" key="5">
    <source>
        <dbReference type="Proteomes" id="UP001056079"/>
    </source>
</evidence>
<organism evidence="4 5">
    <name type="scientific">Streptomyces filamentosus</name>
    <name type="common">Streptomyces roseosporus</name>
    <dbReference type="NCBI Taxonomy" id="67294"/>
    <lineage>
        <taxon>Bacteria</taxon>
        <taxon>Bacillati</taxon>
        <taxon>Actinomycetota</taxon>
        <taxon>Actinomycetes</taxon>
        <taxon>Kitasatosporales</taxon>
        <taxon>Streptomycetaceae</taxon>
        <taxon>Streptomyces</taxon>
    </lineage>
</organism>
<evidence type="ECO:0000256" key="1">
    <source>
        <dbReference type="ARBA" id="ARBA00022679"/>
    </source>
</evidence>
<dbReference type="PANTHER" id="PTHR42880:SF1">
    <property type="entry name" value="ISOPROPYLMALATE_HOMOCITRATE_CITRAMALATE SYNTHASE FAMILY PROTEIN"/>
    <property type="match status" value="1"/>
</dbReference>
<dbReference type="InterPro" id="IPR002034">
    <property type="entry name" value="AIPM/Hcit_synth_CS"/>
</dbReference>
<comment type="similarity">
    <text evidence="2">Belongs to the alpha-IPM synthase/homocitrate synthase family.</text>
</comment>
<accession>A0ABY4UWB8</accession>
<dbReference type="Gene3D" id="3.20.20.70">
    <property type="entry name" value="Aldolase class I"/>
    <property type="match status" value="1"/>
</dbReference>
<proteinExistence type="inferred from homology"/>
<dbReference type="CDD" id="cd07939">
    <property type="entry name" value="DRE_TIM_NifV"/>
    <property type="match status" value="1"/>
</dbReference>
<dbReference type="RefSeq" id="WP_006125802.1">
    <property type="nucleotide sequence ID" value="NZ_CP098609.1"/>
</dbReference>
<dbReference type="Pfam" id="PF22617">
    <property type="entry name" value="HCS_D2"/>
    <property type="match status" value="1"/>
</dbReference>
<evidence type="ECO:0000259" key="3">
    <source>
        <dbReference type="PROSITE" id="PS50991"/>
    </source>
</evidence>